<dbReference type="Proteomes" id="UP000032233">
    <property type="component" value="Unassembled WGS sequence"/>
</dbReference>
<feature type="domain" description="NADH-rubredoxin oxidoreductase C-terminal" evidence="6">
    <location>
        <begin position="326"/>
        <end position="391"/>
    </location>
</feature>
<dbReference type="InterPro" id="IPR016156">
    <property type="entry name" value="FAD/NAD-linked_Rdtase_dimer_sf"/>
</dbReference>
<protein>
    <recommendedName>
        <fullName evidence="9">Pyridine nucleotide-disulfide oxidoreductase</fullName>
    </recommendedName>
</protein>
<accession>A0A0D2GEY7</accession>
<dbReference type="InterPro" id="IPR023753">
    <property type="entry name" value="FAD/NAD-binding_dom"/>
</dbReference>
<feature type="domain" description="FAD/NAD(P)-binding" evidence="5">
    <location>
        <begin position="5"/>
        <end position="305"/>
    </location>
</feature>
<evidence type="ECO:0000256" key="2">
    <source>
        <dbReference type="ARBA" id="ARBA00006442"/>
    </source>
</evidence>
<dbReference type="PANTHER" id="PTHR43429">
    <property type="entry name" value="PYRIDINE NUCLEOTIDE-DISULFIDE OXIDOREDUCTASE DOMAIN-CONTAINING"/>
    <property type="match status" value="1"/>
</dbReference>
<dbReference type="PRINTS" id="PR00368">
    <property type="entry name" value="FADPNR"/>
</dbReference>
<keyword evidence="3" id="KW-0285">Flavoprotein</keyword>
<sequence>MSNTSYVLVGNSAAAVGAVAGIRQYDPRGSVTIIAKEPEHTYSRPLISYLLAGKVDEKRMYYRPLDFYRKSRVQALLGTLVTEVLPDRKVVKTSDGQEVLYDRLLLATGGKPVVPPNLKGVETGGVFTFTSWQDARRIKEYIDKYQVRDAVVLGGGLIGLKSVEALTALGIKTTVLELAERVLSITLDQTASDLVAGALEKKGVDLLCTSTVEAIHSRRGKVSGVTVTGGEKIECGLVLLAIGVQPDTTLAMSAGLKVDRGILVDDYLRTSEKDIFAAGDVAQAMEMLSGEKRAVPIWPLAYRQGLIAGSNMAGHEMTYEGSLAMNSVEICGLPTISAGITSPEGEDYEVLTKKNKRTGAYKKIVFKDDRLVGFIMTGDIERAGIMTGLIKGRVKIGGLKKKLMGDDFGVINLPFDYRAQVAAGKGVYL</sequence>
<dbReference type="FunCoup" id="A0A0D2GEY7">
    <property type="interactions" value="105"/>
</dbReference>
<evidence type="ECO:0000259" key="5">
    <source>
        <dbReference type="Pfam" id="PF07992"/>
    </source>
</evidence>
<keyword evidence="8" id="KW-1185">Reference proteome</keyword>
<organism evidence="7 8">
    <name type="scientific">Dethiosulfatarculus sandiegensis</name>
    <dbReference type="NCBI Taxonomy" id="1429043"/>
    <lineage>
        <taxon>Bacteria</taxon>
        <taxon>Pseudomonadati</taxon>
        <taxon>Thermodesulfobacteriota</taxon>
        <taxon>Desulfarculia</taxon>
        <taxon>Desulfarculales</taxon>
        <taxon>Desulfarculaceae</taxon>
        <taxon>Dethiosulfatarculus</taxon>
    </lineage>
</organism>
<comment type="similarity">
    <text evidence="2">Belongs to the FAD-dependent oxidoreductase family.</text>
</comment>
<dbReference type="Pfam" id="PF07992">
    <property type="entry name" value="Pyr_redox_2"/>
    <property type="match status" value="1"/>
</dbReference>
<dbReference type="InterPro" id="IPR041575">
    <property type="entry name" value="Rubredoxin_C"/>
</dbReference>
<dbReference type="PANTHER" id="PTHR43429:SF3">
    <property type="entry name" value="NITRITE REDUCTASE [NAD(P)H]"/>
    <property type="match status" value="1"/>
</dbReference>
<evidence type="ECO:0000259" key="6">
    <source>
        <dbReference type="Pfam" id="PF18267"/>
    </source>
</evidence>
<dbReference type="AlphaFoldDB" id="A0A0D2GEY7"/>
<dbReference type="PATRIC" id="fig|1429043.3.peg.2852"/>
<evidence type="ECO:0008006" key="9">
    <source>
        <dbReference type="Google" id="ProtNLM"/>
    </source>
</evidence>
<proteinExistence type="inferred from homology"/>
<reference evidence="7 8" key="1">
    <citation type="submission" date="2013-11" db="EMBL/GenBank/DDBJ databases">
        <title>Metagenomic analysis of a methanogenic consortium involved in long chain n-alkane degradation.</title>
        <authorList>
            <person name="Davidova I.A."/>
            <person name="Callaghan A.V."/>
            <person name="Wawrik B."/>
            <person name="Pruitt S."/>
            <person name="Marks C."/>
            <person name="Duncan K.E."/>
            <person name="Suflita J.M."/>
        </authorList>
    </citation>
    <scope>NUCLEOTIDE SEQUENCE [LARGE SCALE GENOMIC DNA]</scope>
    <source>
        <strain evidence="7 8">SPR</strain>
    </source>
</reference>
<dbReference type="STRING" id="1429043.X474_13435"/>
<evidence type="ECO:0000256" key="1">
    <source>
        <dbReference type="ARBA" id="ARBA00001974"/>
    </source>
</evidence>
<name>A0A0D2GEY7_9BACT</name>
<dbReference type="InterPro" id="IPR036188">
    <property type="entry name" value="FAD/NAD-bd_sf"/>
</dbReference>
<dbReference type="InParanoid" id="A0A0D2GEY7"/>
<dbReference type="Gene3D" id="3.30.390.30">
    <property type="match status" value="1"/>
</dbReference>
<comment type="cofactor">
    <cofactor evidence="1">
        <name>FAD</name>
        <dbReference type="ChEBI" id="CHEBI:57692"/>
    </cofactor>
</comment>
<dbReference type="InterPro" id="IPR050260">
    <property type="entry name" value="FAD-bd_OxRdtase"/>
</dbReference>
<comment type="caution">
    <text evidence="7">The sequence shown here is derived from an EMBL/GenBank/DDBJ whole genome shotgun (WGS) entry which is preliminary data.</text>
</comment>
<evidence type="ECO:0000313" key="8">
    <source>
        <dbReference type="Proteomes" id="UP000032233"/>
    </source>
</evidence>
<dbReference type="RefSeq" id="WP_044349189.1">
    <property type="nucleotide sequence ID" value="NZ_AZAC01000015.1"/>
</dbReference>
<dbReference type="Gene3D" id="3.50.50.60">
    <property type="entry name" value="FAD/NAD(P)-binding domain"/>
    <property type="match status" value="2"/>
</dbReference>
<evidence type="ECO:0000313" key="7">
    <source>
        <dbReference type="EMBL" id="KIX13482.1"/>
    </source>
</evidence>
<dbReference type="PRINTS" id="PR00469">
    <property type="entry name" value="PNDRDTASEII"/>
</dbReference>
<evidence type="ECO:0000256" key="4">
    <source>
        <dbReference type="ARBA" id="ARBA00022827"/>
    </source>
</evidence>
<dbReference type="Pfam" id="PF18267">
    <property type="entry name" value="Rubredoxin_C"/>
    <property type="match status" value="1"/>
</dbReference>
<dbReference type="EMBL" id="AZAC01000015">
    <property type="protein sequence ID" value="KIX13482.1"/>
    <property type="molecule type" value="Genomic_DNA"/>
</dbReference>
<evidence type="ECO:0000256" key="3">
    <source>
        <dbReference type="ARBA" id="ARBA00022630"/>
    </source>
</evidence>
<gene>
    <name evidence="7" type="ORF">X474_13435</name>
</gene>
<dbReference type="SUPFAM" id="SSF51905">
    <property type="entry name" value="FAD/NAD(P)-binding domain"/>
    <property type="match status" value="2"/>
</dbReference>
<keyword evidence="4" id="KW-0274">FAD</keyword>
<dbReference type="GO" id="GO:0016491">
    <property type="term" value="F:oxidoreductase activity"/>
    <property type="evidence" value="ECO:0007669"/>
    <property type="project" value="InterPro"/>
</dbReference>